<proteinExistence type="predicted"/>
<dbReference type="Proteomes" id="UP001500582">
    <property type="component" value="Unassembled WGS sequence"/>
</dbReference>
<sequence length="59" mass="6928">MQYKTILKVTPVFSYIIVSLNICNLKRLSSRKRATKTPHLPNILKQRQLILTFPKVVYL</sequence>
<gene>
    <name evidence="1" type="ORF">GCM10023149_37980</name>
</gene>
<evidence type="ECO:0000313" key="1">
    <source>
        <dbReference type="EMBL" id="GAA4331932.1"/>
    </source>
</evidence>
<comment type="caution">
    <text evidence="1">The sequence shown here is derived from an EMBL/GenBank/DDBJ whole genome shotgun (WGS) entry which is preliminary data.</text>
</comment>
<reference evidence="2" key="1">
    <citation type="journal article" date="2019" name="Int. J. Syst. Evol. Microbiol.">
        <title>The Global Catalogue of Microorganisms (GCM) 10K type strain sequencing project: providing services to taxonomists for standard genome sequencing and annotation.</title>
        <authorList>
            <consortium name="The Broad Institute Genomics Platform"/>
            <consortium name="The Broad Institute Genome Sequencing Center for Infectious Disease"/>
            <person name="Wu L."/>
            <person name="Ma J."/>
        </authorList>
    </citation>
    <scope>NUCLEOTIDE SEQUENCE [LARGE SCALE GENOMIC DNA]</scope>
    <source>
        <strain evidence="2">JCM 17705</strain>
    </source>
</reference>
<keyword evidence="2" id="KW-1185">Reference proteome</keyword>
<dbReference type="EMBL" id="BAABFT010000011">
    <property type="protein sequence ID" value="GAA4331932.1"/>
    <property type="molecule type" value="Genomic_DNA"/>
</dbReference>
<name>A0ABP8GZ10_9SPHI</name>
<accession>A0ABP8GZ10</accession>
<protein>
    <submittedName>
        <fullName evidence="1">Uncharacterized protein</fullName>
    </submittedName>
</protein>
<evidence type="ECO:0000313" key="2">
    <source>
        <dbReference type="Proteomes" id="UP001500582"/>
    </source>
</evidence>
<organism evidence="1 2">
    <name type="scientific">Mucilaginibacter gynuensis</name>
    <dbReference type="NCBI Taxonomy" id="1302236"/>
    <lineage>
        <taxon>Bacteria</taxon>
        <taxon>Pseudomonadati</taxon>
        <taxon>Bacteroidota</taxon>
        <taxon>Sphingobacteriia</taxon>
        <taxon>Sphingobacteriales</taxon>
        <taxon>Sphingobacteriaceae</taxon>
        <taxon>Mucilaginibacter</taxon>
    </lineage>
</organism>